<dbReference type="HOGENOM" id="CLU_2605911_0_0_1"/>
<dbReference type="VEuPathDB" id="FungiDB:CH63R_09003"/>
<dbReference type="Proteomes" id="UP000007174">
    <property type="component" value="Unassembled WGS sequence"/>
</dbReference>
<name>H1VYZ5_COLHI</name>
<evidence type="ECO:0000313" key="2">
    <source>
        <dbReference type="Proteomes" id="UP000007174"/>
    </source>
</evidence>
<dbReference type="STRING" id="759273.H1VYZ5"/>
<reference evidence="2" key="1">
    <citation type="journal article" date="2012" name="Nat. Genet.">
        <title>Lifestyle transitions in plant pathogenic Colletotrichum fungi deciphered by genome and transcriptome analyses.</title>
        <authorList>
            <person name="O'Connell R.J."/>
            <person name="Thon M.R."/>
            <person name="Hacquard S."/>
            <person name="Amyotte S.G."/>
            <person name="Kleemann J."/>
            <person name="Torres M.F."/>
            <person name="Damm U."/>
            <person name="Buiate E.A."/>
            <person name="Epstein L."/>
            <person name="Alkan N."/>
            <person name="Altmueller J."/>
            <person name="Alvarado-Balderrama L."/>
            <person name="Bauser C.A."/>
            <person name="Becker C."/>
            <person name="Birren B.W."/>
            <person name="Chen Z."/>
            <person name="Choi J."/>
            <person name="Crouch J.A."/>
            <person name="Duvick J.P."/>
            <person name="Farman M.A."/>
            <person name="Gan P."/>
            <person name="Heiman D."/>
            <person name="Henrissat B."/>
            <person name="Howard R.J."/>
            <person name="Kabbage M."/>
            <person name="Koch C."/>
            <person name="Kracher B."/>
            <person name="Kubo Y."/>
            <person name="Law A.D."/>
            <person name="Lebrun M.-H."/>
            <person name="Lee Y.-H."/>
            <person name="Miyara I."/>
            <person name="Moore N."/>
            <person name="Neumann U."/>
            <person name="Nordstroem K."/>
            <person name="Panaccione D.G."/>
            <person name="Panstruga R."/>
            <person name="Place M."/>
            <person name="Proctor R.H."/>
            <person name="Prusky D."/>
            <person name="Rech G."/>
            <person name="Reinhardt R."/>
            <person name="Rollins J.A."/>
            <person name="Rounsley S."/>
            <person name="Schardl C.L."/>
            <person name="Schwartz D.C."/>
            <person name="Shenoy N."/>
            <person name="Shirasu K."/>
            <person name="Sikhakolli U.R."/>
            <person name="Stueber K."/>
            <person name="Sukno S.A."/>
            <person name="Sweigard J.A."/>
            <person name="Takano Y."/>
            <person name="Takahara H."/>
            <person name="Trail F."/>
            <person name="van der Does H.C."/>
            <person name="Voll L.M."/>
            <person name="Will I."/>
            <person name="Young S."/>
            <person name="Zeng Q."/>
            <person name="Zhang J."/>
            <person name="Zhou S."/>
            <person name="Dickman M.B."/>
            <person name="Schulze-Lefert P."/>
            <person name="Ver Loren van Themaat E."/>
            <person name="Ma L.-J."/>
            <person name="Vaillancourt L.J."/>
        </authorList>
    </citation>
    <scope>NUCLEOTIDE SEQUENCE [LARGE SCALE GENOMIC DNA]</scope>
    <source>
        <strain evidence="2">IMI 349063</strain>
    </source>
</reference>
<dbReference type="AlphaFoldDB" id="H1VYZ5"/>
<evidence type="ECO:0000313" key="1">
    <source>
        <dbReference type="EMBL" id="CCF45457.1"/>
    </source>
</evidence>
<sequence>MRCPAIDCKTEFKGVQAWDERMEHVARHLERAADGKEPTVQFGGENDHSLTDWASSLAVGVIAGSRVTGEWALVNPLKP</sequence>
<proteinExistence type="predicted"/>
<organism evidence="1 2">
    <name type="scientific">Colletotrichum higginsianum (strain IMI 349063)</name>
    <name type="common">Crucifer anthracnose fungus</name>
    <dbReference type="NCBI Taxonomy" id="759273"/>
    <lineage>
        <taxon>Eukaryota</taxon>
        <taxon>Fungi</taxon>
        <taxon>Dikarya</taxon>
        <taxon>Ascomycota</taxon>
        <taxon>Pezizomycotina</taxon>
        <taxon>Sordariomycetes</taxon>
        <taxon>Hypocreomycetidae</taxon>
        <taxon>Glomerellales</taxon>
        <taxon>Glomerellaceae</taxon>
        <taxon>Colletotrichum</taxon>
        <taxon>Colletotrichum destructivum species complex</taxon>
    </lineage>
</organism>
<gene>
    <name evidence="1" type="ORF">CH063_03609</name>
</gene>
<dbReference type="EMBL" id="CACQ02007767">
    <property type="protein sequence ID" value="CCF45457.1"/>
    <property type="molecule type" value="Genomic_DNA"/>
</dbReference>
<accession>H1VYZ5</accession>
<protein>
    <submittedName>
        <fullName evidence="1">C2H2 finger domain-containing protein</fullName>
    </submittedName>
</protein>